<dbReference type="InterPro" id="IPR004437">
    <property type="entry name" value="ParB/RepB/Spo0J"/>
</dbReference>
<dbReference type="FunFam" id="3.90.1530.30:FF:000001">
    <property type="entry name" value="Chromosome partitioning protein ParB"/>
    <property type="match status" value="1"/>
</dbReference>
<dbReference type="InterPro" id="IPR036086">
    <property type="entry name" value="ParB/Sulfiredoxin_sf"/>
</dbReference>
<dbReference type="SMART" id="SM00470">
    <property type="entry name" value="ParB"/>
    <property type="match status" value="1"/>
</dbReference>
<geneLocation type="plasmid" evidence="5 6">
    <name>pSTA7437.01</name>
</geneLocation>
<protein>
    <submittedName>
        <fullName evidence="5">ParB family protein</fullName>
    </submittedName>
</protein>
<dbReference type="SUPFAM" id="SSF109709">
    <property type="entry name" value="KorB DNA-binding domain-like"/>
    <property type="match status" value="1"/>
</dbReference>
<evidence type="ECO:0000256" key="2">
    <source>
        <dbReference type="ARBA" id="ARBA00023125"/>
    </source>
</evidence>
<evidence type="ECO:0000256" key="3">
    <source>
        <dbReference type="SAM" id="MobiDB-lite"/>
    </source>
</evidence>
<dbReference type="SUPFAM" id="SSF110849">
    <property type="entry name" value="ParB/Sulfiredoxin"/>
    <property type="match status" value="1"/>
</dbReference>
<keyword evidence="2" id="KW-0238">DNA-binding</keyword>
<dbReference type="PATRIC" id="fig|111780.3.peg.4899"/>
<comment type="similarity">
    <text evidence="1">Belongs to the ParB family.</text>
</comment>
<dbReference type="KEGG" id="scs:Sta7437_4740"/>
<dbReference type="Gene3D" id="3.90.1530.30">
    <property type="match status" value="1"/>
</dbReference>
<proteinExistence type="inferred from homology"/>
<feature type="region of interest" description="Disordered" evidence="3">
    <location>
        <begin position="324"/>
        <end position="343"/>
    </location>
</feature>
<dbReference type="NCBIfam" id="TIGR00180">
    <property type="entry name" value="parB_part"/>
    <property type="match status" value="1"/>
</dbReference>
<reference evidence="6" key="1">
    <citation type="journal article" date="2013" name="Proc. Natl. Acad. Sci. U.S.A.">
        <title>Improving the coverage of the cyanobacterial phylum using diversity-driven genome sequencing.</title>
        <authorList>
            <person name="Shih P.M."/>
            <person name="Wu D."/>
            <person name="Latifi A."/>
            <person name="Axen S.D."/>
            <person name="Fewer D.P."/>
            <person name="Talla E."/>
            <person name="Calteau A."/>
            <person name="Cai F."/>
            <person name="Tandeau de Marsac N."/>
            <person name="Rippka R."/>
            <person name="Herdman M."/>
            <person name="Sivonen K."/>
            <person name="Coursin T."/>
            <person name="Laurent T."/>
            <person name="Goodwin L."/>
            <person name="Nolan M."/>
            <person name="Davenport K.W."/>
            <person name="Han C.S."/>
            <person name="Rubin E.M."/>
            <person name="Eisen J.A."/>
            <person name="Woyke T."/>
            <person name="Gugger M."/>
            <person name="Kerfeld C.A."/>
        </authorList>
    </citation>
    <scope>NUCLEOTIDE SEQUENCE [LARGE SCALE GENOMIC DNA]</scope>
    <source>
        <strain evidence="6">ATCC 29371 / PCC 7437</strain>
        <plasmid evidence="6">Plasmid pSTA7437.01</plasmid>
    </source>
</reference>
<dbReference type="AlphaFoldDB" id="K9Y1A7"/>
<keyword evidence="5" id="KW-0614">Plasmid</keyword>
<dbReference type="OrthoDB" id="9802051at2"/>
<dbReference type="HOGENOM" id="CLU_023853_4_1_3"/>
<dbReference type="Proteomes" id="UP000010473">
    <property type="component" value="Plasmid pSTA7437.01"/>
</dbReference>
<feature type="region of interest" description="Disordered" evidence="3">
    <location>
        <begin position="1"/>
        <end position="20"/>
    </location>
</feature>
<dbReference type="CDD" id="cd16393">
    <property type="entry name" value="SPO0J_N"/>
    <property type="match status" value="1"/>
</dbReference>
<feature type="compositionally biased region" description="Acidic residues" evidence="3">
    <location>
        <begin position="325"/>
        <end position="343"/>
    </location>
</feature>
<evidence type="ECO:0000313" key="5">
    <source>
        <dbReference type="EMBL" id="AFZ38181.1"/>
    </source>
</evidence>
<dbReference type="RefSeq" id="WP_015212085.1">
    <property type="nucleotide sequence ID" value="NC_019765.1"/>
</dbReference>
<feature type="domain" description="ParB-like N-terminal" evidence="4">
    <location>
        <begin position="32"/>
        <end position="122"/>
    </location>
</feature>
<accession>K9Y1A7</accession>
<dbReference type="InterPro" id="IPR003115">
    <property type="entry name" value="ParB_N"/>
</dbReference>
<evidence type="ECO:0000259" key="4">
    <source>
        <dbReference type="SMART" id="SM00470"/>
    </source>
</evidence>
<feature type="compositionally biased region" description="Basic and acidic residues" evidence="3">
    <location>
        <begin position="1"/>
        <end position="13"/>
    </location>
</feature>
<dbReference type="PANTHER" id="PTHR33375">
    <property type="entry name" value="CHROMOSOME-PARTITIONING PROTEIN PARB-RELATED"/>
    <property type="match status" value="1"/>
</dbReference>
<dbReference type="InterPro" id="IPR041468">
    <property type="entry name" value="HTH_ParB/Spo0J"/>
</dbReference>
<dbReference type="GO" id="GO:0005694">
    <property type="term" value="C:chromosome"/>
    <property type="evidence" value="ECO:0007669"/>
    <property type="project" value="TreeGrafter"/>
</dbReference>
<name>K9Y1A7_STAC7</name>
<keyword evidence="6" id="KW-1185">Reference proteome</keyword>
<sequence>MPSKRKSLDESAREFFQSSVTSPKEAVNSAAEFVKIESIHLPEQQPRRYFDPEKLQSLVQSISSHGILEPLLVRPLGDNQYELVAGERRYRAAQIASLTEVPVVIRQLSETEALQLALIENLQREDLNPVEETEGILQLLALKLAIETTEIISLLYQMQNVTAGKITDNVISNSEIESVNQIFTDLGKMNRESFTANRLPLLRLPEDVLSALRSGRIEYTKAKVIASVKDEELRKQLLEDAITNSLSLSQIKEKIKALKPTKEKEELKTRVDTTYKKLKTSKQLWQDPKKRKKLESLLAQLEQLIESESNLEVNKANLEPIFEAADSEPESNQETEEPGITDDELGALLKVSNLIIRDYRVKGKKPPAALAKKLQEWEVNGDRWVRNKPV</sequence>
<dbReference type="Pfam" id="PF02195">
    <property type="entry name" value="ParB_N"/>
    <property type="match status" value="1"/>
</dbReference>
<dbReference type="Pfam" id="PF17762">
    <property type="entry name" value="HTH_ParB"/>
    <property type="match status" value="1"/>
</dbReference>
<evidence type="ECO:0000256" key="1">
    <source>
        <dbReference type="ARBA" id="ARBA00006295"/>
    </source>
</evidence>
<gene>
    <name evidence="5" type="ordered locus">Sta7437_4740</name>
</gene>
<evidence type="ECO:0000313" key="6">
    <source>
        <dbReference type="Proteomes" id="UP000010473"/>
    </source>
</evidence>
<dbReference type="InterPro" id="IPR050336">
    <property type="entry name" value="Chromosome_partition/occlusion"/>
</dbReference>
<organism evidence="5 6">
    <name type="scientific">Stanieria cyanosphaera (strain ATCC 29371 / PCC 7437)</name>
    <dbReference type="NCBI Taxonomy" id="111780"/>
    <lineage>
        <taxon>Bacteria</taxon>
        <taxon>Bacillati</taxon>
        <taxon>Cyanobacteriota</taxon>
        <taxon>Cyanophyceae</taxon>
        <taxon>Pleurocapsales</taxon>
        <taxon>Dermocarpellaceae</taxon>
        <taxon>Stanieria</taxon>
    </lineage>
</organism>
<dbReference type="PANTHER" id="PTHR33375:SF7">
    <property type="entry name" value="CHROMOSOME 2-PARTITIONING PROTEIN PARB-RELATED"/>
    <property type="match status" value="1"/>
</dbReference>
<dbReference type="GO" id="GO:0003677">
    <property type="term" value="F:DNA binding"/>
    <property type="evidence" value="ECO:0007669"/>
    <property type="project" value="UniProtKB-KW"/>
</dbReference>
<dbReference type="GO" id="GO:0007059">
    <property type="term" value="P:chromosome segregation"/>
    <property type="evidence" value="ECO:0007669"/>
    <property type="project" value="TreeGrafter"/>
</dbReference>
<dbReference type="EMBL" id="CP003654">
    <property type="protein sequence ID" value="AFZ38181.1"/>
    <property type="molecule type" value="Genomic_DNA"/>
</dbReference>
<dbReference type="Gene3D" id="1.10.10.2830">
    <property type="match status" value="1"/>
</dbReference>